<feature type="transmembrane region" description="Helical" evidence="1">
    <location>
        <begin position="192"/>
        <end position="209"/>
    </location>
</feature>
<gene>
    <name evidence="2" type="ORF">I8J34_12440</name>
</gene>
<dbReference type="Pfam" id="PF05145">
    <property type="entry name" value="AbrB"/>
    <property type="match status" value="1"/>
</dbReference>
<evidence type="ECO:0000256" key="1">
    <source>
        <dbReference type="SAM" id="Phobius"/>
    </source>
</evidence>
<keyword evidence="1" id="KW-0472">Membrane</keyword>
<dbReference type="InterPro" id="IPR007820">
    <property type="entry name" value="AbrB_fam"/>
</dbReference>
<comment type="caution">
    <text evidence="2">The sequence shown here is derived from an EMBL/GenBank/DDBJ whole genome shotgun (WGS) entry which is preliminary data.</text>
</comment>
<dbReference type="GO" id="GO:0010468">
    <property type="term" value="P:regulation of gene expression"/>
    <property type="evidence" value="ECO:0007669"/>
    <property type="project" value="InterPro"/>
</dbReference>
<keyword evidence="1" id="KW-1133">Transmembrane helix</keyword>
<feature type="transmembrane region" description="Helical" evidence="1">
    <location>
        <begin position="331"/>
        <end position="348"/>
    </location>
</feature>
<organism evidence="2 3">
    <name type="scientific">Denitromonas iodatirespirans</name>
    <dbReference type="NCBI Taxonomy" id="2795389"/>
    <lineage>
        <taxon>Bacteria</taxon>
        <taxon>Pseudomonadati</taxon>
        <taxon>Pseudomonadota</taxon>
        <taxon>Betaproteobacteria</taxon>
        <taxon>Rhodocyclales</taxon>
        <taxon>Zoogloeaceae</taxon>
        <taxon>Denitromonas</taxon>
    </lineage>
</organism>
<proteinExistence type="predicted"/>
<dbReference type="EMBL" id="JAEKFT010000012">
    <property type="protein sequence ID" value="MBT0961980.1"/>
    <property type="molecule type" value="Genomic_DNA"/>
</dbReference>
<protein>
    <submittedName>
        <fullName evidence="2">AbrB family transcriptional regulator</fullName>
    </submittedName>
</protein>
<feature type="transmembrane region" description="Helical" evidence="1">
    <location>
        <begin position="95"/>
        <end position="117"/>
    </location>
</feature>
<keyword evidence="3" id="KW-1185">Reference proteome</keyword>
<dbReference type="PIRSF" id="PIRSF038991">
    <property type="entry name" value="Protein_AbrB"/>
    <property type="match status" value="1"/>
</dbReference>
<keyword evidence="1" id="KW-0812">Transmembrane</keyword>
<feature type="transmembrane region" description="Helical" evidence="1">
    <location>
        <begin position="155"/>
        <end position="172"/>
    </location>
</feature>
<evidence type="ECO:0000313" key="2">
    <source>
        <dbReference type="EMBL" id="MBT0961980.1"/>
    </source>
</evidence>
<dbReference type="AlphaFoldDB" id="A0A944D8D2"/>
<dbReference type="PANTHER" id="PTHR38457">
    <property type="entry name" value="REGULATOR ABRB-RELATED"/>
    <property type="match status" value="1"/>
</dbReference>
<accession>A0A944D8D2</accession>
<dbReference type="PANTHER" id="PTHR38457:SF1">
    <property type="entry name" value="REGULATOR ABRB-RELATED"/>
    <property type="match status" value="1"/>
</dbReference>
<feature type="transmembrane region" description="Helical" evidence="1">
    <location>
        <begin position="214"/>
        <end position="233"/>
    </location>
</feature>
<name>A0A944D8D2_DENI1</name>
<dbReference type="InterPro" id="IPR017516">
    <property type="entry name" value="AbrB_dup"/>
</dbReference>
<feature type="transmembrane region" description="Helical" evidence="1">
    <location>
        <begin position="268"/>
        <end position="291"/>
    </location>
</feature>
<evidence type="ECO:0000313" key="3">
    <source>
        <dbReference type="Proteomes" id="UP000694660"/>
    </source>
</evidence>
<reference evidence="3" key="1">
    <citation type="journal article" date="2022" name="ISME J.">
        <title>Genetic and phylogenetic analysis of dissimilatory iodate-reducing bacteria identifies potential niches across the world's oceans.</title>
        <authorList>
            <person name="Reyes-Umana V."/>
            <person name="Henning Z."/>
            <person name="Lee K."/>
            <person name="Barnum T.P."/>
            <person name="Coates J.D."/>
        </authorList>
    </citation>
    <scope>NUCLEOTIDE SEQUENCE [LARGE SCALE GENOMIC DNA]</scope>
    <source>
        <strain evidence="3">IR12</strain>
    </source>
</reference>
<feature type="transmembrane region" description="Helical" evidence="1">
    <location>
        <begin position="67"/>
        <end position="88"/>
    </location>
</feature>
<dbReference type="GO" id="GO:0016020">
    <property type="term" value="C:membrane"/>
    <property type="evidence" value="ECO:0007669"/>
    <property type="project" value="InterPro"/>
</dbReference>
<sequence length="353" mass="35639">MPSGSPDPARASTAARVAVTLSIATLAAYGAQAFGAPLPWMLGPLFAVALLRLCDIGLRPLPGGRQAGQWAIGTSLGLYFTPAVLVLLRDNLLLVGLIAGGALVVGMLCARMTWALAPVDRPTAFFASLPGGASEMAVVAERFGGAVDRVAAAHALRVMIVVAVVPLALSAADAHGTDLYQPLARGVDLARLPWLLAASLCGVALLSAVRFGNAWVLGPLLGVGAITGAGLNLSALPVWAVNGGQLLIGCALGCRFSPAFFQAAPRFLAAATVSALVAIGLGTLIAVGAAALSDAPLATLVLAAAPGGVAEMCITAKVLQLGVPLVTLCHALRVIVLTLGASSLYRLFLRLTP</sequence>
<dbReference type="NCBIfam" id="TIGR03082">
    <property type="entry name" value="Gneg_AbrB_dup"/>
    <property type="match status" value="2"/>
</dbReference>
<dbReference type="Proteomes" id="UP000694660">
    <property type="component" value="Unassembled WGS sequence"/>
</dbReference>
<dbReference type="RefSeq" id="WP_214361731.1">
    <property type="nucleotide sequence ID" value="NZ_JAEKFT010000012.1"/>
</dbReference>